<protein>
    <submittedName>
        <fullName evidence="3">Uncharacterized protein</fullName>
    </submittedName>
</protein>
<feature type="compositionally biased region" description="Polar residues" evidence="2">
    <location>
        <begin position="90"/>
        <end position="110"/>
    </location>
</feature>
<accession>A0A6G1JG84</accession>
<organism evidence="3 4">
    <name type="scientific">Lentithecium fluviatile CBS 122367</name>
    <dbReference type="NCBI Taxonomy" id="1168545"/>
    <lineage>
        <taxon>Eukaryota</taxon>
        <taxon>Fungi</taxon>
        <taxon>Dikarya</taxon>
        <taxon>Ascomycota</taxon>
        <taxon>Pezizomycotina</taxon>
        <taxon>Dothideomycetes</taxon>
        <taxon>Pleosporomycetidae</taxon>
        <taxon>Pleosporales</taxon>
        <taxon>Massarineae</taxon>
        <taxon>Lentitheciaceae</taxon>
        <taxon>Lentithecium</taxon>
    </lineage>
</organism>
<feature type="coiled-coil region" evidence="1">
    <location>
        <begin position="2"/>
        <end position="58"/>
    </location>
</feature>
<keyword evidence="4" id="KW-1185">Reference proteome</keyword>
<reference evidence="3" key="1">
    <citation type="journal article" date="2020" name="Stud. Mycol.">
        <title>101 Dothideomycetes genomes: a test case for predicting lifestyles and emergence of pathogens.</title>
        <authorList>
            <person name="Haridas S."/>
            <person name="Albert R."/>
            <person name="Binder M."/>
            <person name="Bloem J."/>
            <person name="Labutti K."/>
            <person name="Salamov A."/>
            <person name="Andreopoulos B."/>
            <person name="Baker S."/>
            <person name="Barry K."/>
            <person name="Bills G."/>
            <person name="Bluhm B."/>
            <person name="Cannon C."/>
            <person name="Castanera R."/>
            <person name="Culley D."/>
            <person name="Daum C."/>
            <person name="Ezra D."/>
            <person name="Gonzalez J."/>
            <person name="Henrissat B."/>
            <person name="Kuo A."/>
            <person name="Liang C."/>
            <person name="Lipzen A."/>
            <person name="Lutzoni F."/>
            <person name="Magnuson J."/>
            <person name="Mondo S."/>
            <person name="Nolan M."/>
            <person name="Ohm R."/>
            <person name="Pangilinan J."/>
            <person name="Park H.-J."/>
            <person name="Ramirez L."/>
            <person name="Alfaro M."/>
            <person name="Sun H."/>
            <person name="Tritt A."/>
            <person name="Yoshinaga Y."/>
            <person name="Zwiers L.-H."/>
            <person name="Turgeon B."/>
            <person name="Goodwin S."/>
            <person name="Spatafora J."/>
            <person name="Crous P."/>
            <person name="Grigoriev I."/>
        </authorList>
    </citation>
    <scope>NUCLEOTIDE SEQUENCE</scope>
    <source>
        <strain evidence="3">CBS 122367</strain>
    </source>
</reference>
<keyword evidence="1" id="KW-0175">Coiled coil</keyword>
<feature type="region of interest" description="Disordered" evidence="2">
    <location>
        <begin position="63"/>
        <end position="122"/>
    </location>
</feature>
<dbReference type="AlphaFoldDB" id="A0A6G1JG84"/>
<evidence type="ECO:0000256" key="1">
    <source>
        <dbReference type="SAM" id="Coils"/>
    </source>
</evidence>
<dbReference type="OrthoDB" id="3796480at2759"/>
<proteinExistence type="predicted"/>
<evidence type="ECO:0000256" key="2">
    <source>
        <dbReference type="SAM" id="MobiDB-lite"/>
    </source>
</evidence>
<feature type="non-terminal residue" evidence="3">
    <location>
        <position position="1"/>
    </location>
</feature>
<sequence>SIQEIERHIDNVRLQLQFFNEALEATDHRSPDWLATELISLRNKSGRLQDDMQRFKEQLESKGLKKVGSSNKRLSLEGSKPSSRPPDLETSINPSTSPAPSQNARQSPRPQRSEDSYVAQHIDVTEEVNRRLRESRLRRLMDSPSTSQKRKRDAFDDTRMGNGGDSEGAVEDDVDIRRTPTKKLRASGSFEPALKRKENGATSGSTFKRRKIWPDTT</sequence>
<name>A0A6G1JG84_9PLEO</name>
<gene>
    <name evidence="3" type="ORF">K458DRAFT_290663</name>
</gene>
<dbReference type="EMBL" id="MU005572">
    <property type="protein sequence ID" value="KAF2689230.1"/>
    <property type="molecule type" value="Genomic_DNA"/>
</dbReference>
<feature type="region of interest" description="Disordered" evidence="2">
    <location>
        <begin position="135"/>
        <end position="217"/>
    </location>
</feature>
<dbReference type="Proteomes" id="UP000799291">
    <property type="component" value="Unassembled WGS sequence"/>
</dbReference>
<evidence type="ECO:0000313" key="4">
    <source>
        <dbReference type="Proteomes" id="UP000799291"/>
    </source>
</evidence>
<evidence type="ECO:0000313" key="3">
    <source>
        <dbReference type="EMBL" id="KAF2689230.1"/>
    </source>
</evidence>